<evidence type="ECO:0000313" key="5">
    <source>
        <dbReference type="Proteomes" id="UP001320168"/>
    </source>
</evidence>
<name>A0ABS9A7W6_9GAMM</name>
<keyword evidence="1 2" id="KW-0238">DNA-binding</keyword>
<protein>
    <submittedName>
        <fullName evidence="4">TetR/AcrR family transcriptional regulator</fullName>
    </submittedName>
</protein>
<reference evidence="4 5" key="1">
    <citation type="journal article" date="2021" name="Front. Microbiol.">
        <title>Aerobic Denitrification and Heterotrophic Sulfur Oxidation in the Genus Halomonas Revealed by Six Novel Species Characterizations and Genome-Based Analysis.</title>
        <authorList>
            <person name="Wang L."/>
            <person name="Shao Z."/>
        </authorList>
    </citation>
    <scope>NUCLEOTIDE SEQUENCE [LARGE SCALE GENOMIC DNA]</scope>
    <source>
        <strain evidence="4 5">MCCC 1A11081</strain>
    </source>
</reference>
<evidence type="ECO:0000256" key="2">
    <source>
        <dbReference type="PROSITE-ProRule" id="PRU00335"/>
    </source>
</evidence>
<dbReference type="InterPro" id="IPR001647">
    <property type="entry name" value="HTH_TetR"/>
</dbReference>
<proteinExistence type="predicted"/>
<feature type="DNA-binding region" description="H-T-H motif" evidence="2">
    <location>
        <begin position="34"/>
        <end position="53"/>
    </location>
</feature>
<dbReference type="EMBL" id="JABFTX010000003">
    <property type="protein sequence ID" value="MCE8004125.1"/>
    <property type="molecule type" value="Genomic_DNA"/>
</dbReference>
<comment type="caution">
    <text evidence="4">The sequence shown here is derived from an EMBL/GenBank/DDBJ whole genome shotgun (WGS) entry which is preliminary data.</text>
</comment>
<sequence length="193" mass="21420">MTRQARRLTKAERREQLLETAFDIVQKEGTDALTLGYLAECAGVSKPIAYEHFGTRAGLLIVMYRQLDHAKEAAFLAALDKAPRHLESIAQVVGRAYMECYTDVGPEWHALSAALQGAEEMEAVQQELLDHYVDLYQEALRPYCNLDEGTLRMRCIGIIGAGEAISKEMIRGHTDMATAASCLASLIVCWLKS</sequence>
<dbReference type="SUPFAM" id="SSF46689">
    <property type="entry name" value="Homeodomain-like"/>
    <property type="match status" value="1"/>
</dbReference>
<organism evidence="4 5">
    <name type="scientific">Billgrantia ethanolica</name>
    <dbReference type="NCBI Taxonomy" id="2733486"/>
    <lineage>
        <taxon>Bacteria</taxon>
        <taxon>Pseudomonadati</taxon>
        <taxon>Pseudomonadota</taxon>
        <taxon>Gammaproteobacteria</taxon>
        <taxon>Oceanospirillales</taxon>
        <taxon>Halomonadaceae</taxon>
        <taxon>Billgrantia</taxon>
    </lineage>
</organism>
<evidence type="ECO:0000256" key="1">
    <source>
        <dbReference type="ARBA" id="ARBA00023125"/>
    </source>
</evidence>
<dbReference type="Proteomes" id="UP001320168">
    <property type="component" value="Unassembled WGS sequence"/>
</dbReference>
<accession>A0ABS9A7W6</accession>
<dbReference type="Gene3D" id="1.10.357.10">
    <property type="entry name" value="Tetracycline Repressor, domain 2"/>
    <property type="match status" value="1"/>
</dbReference>
<dbReference type="PRINTS" id="PR00455">
    <property type="entry name" value="HTHTETR"/>
</dbReference>
<dbReference type="InterPro" id="IPR009057">
    <property type="entry name" value="Homeodomain-like_sf"/>
</dbReference>
<dbReference type="RefSeq" id="WP_234270760.1">
    <property type="nucleotide sequence ID" value="NZ_JABFTX010000003.1"/>
</dbReference>
<gene>
    <name evidence="4" type="ORF">HOP53_14880</name>
</gene>
<dbReference type="PANTHER" id="PTHR30055:SF223">
    <property type="entry name" value="HTH-TYPE TRANSCRIPTIONAL REGULATOR UIDR"/>
    <property type="match status" value="1"/>
</dbReference>
<evidence type="ECO:0000313" key="4">
    <source>
        <dbReference type="EMBL" id="MCE8004125.1"/>
    </source>
</evidence>
<feature type="domain" description="HTH tetR-type" evidence="3">
    <location>
        <begin position="11"/>
        <end position="71"/>
    </location>
</feature>
<dbReference type="PANTHER" id="PTHR30055">
    <property type="entry name" value="HTH-TYPE TRANSCRIPTIONAL REGULATOR RUTR"/>
    <property type="match status" value="1"/>
</dbReference>
<evidence type="ECO:0000259" key="3">
    <source>
        <dbReference type="PROSITE" id="PS50977"/>
    </source>
</evidence>
<dbReference type="InterPro" id="IPR050109">
    <property type="entry name" value="HTH-type_TetR-like_transc_reg"/>
</dbReference>
<dbReference type="PROSITE" id="PS50977">
    <property type="entry name" value="HTH_TETR_2"/>
    <property type="match status" value="1"/>
</dbReference>
<keyword evidence="5" id="KW-1185">Reference proteome</keyword>
<dbReference type="Pfam" id="PF00440">
    <property type="entry name" value="TetR_N"/>
    <property type="match status" value="1"/>
</dbReference>